<name>A0AAV3Z3H6_9GAST</name>
<dbReference type="EMBL" id="BLXT01001916">
    <property type="protein sequence ID" value="GFN89169.1"/>
    <property type="molecule type" value="Genomic_DNA"/>
</dbReference>
<evidence type="ECO:0000313" key="2">
    <source>
        <dbReference type="EMBL" id="GFN89169.1"/>
    </source>
</evidence>
<keyword evidence="3" id="KW-1185">Reference proteome</keyword>
<evidence type="ECO:0000313" key="3">
    <source>
        <dbReference type="Proteomes" id="UP000735302"/>
    </source>
</evidence>
<accession>A0AAV3Z3H6</accession>
<gene>
    <name evidence="2" type="ORF">PoB_001567500</name>
</gene>
<proteinExistence type="predicted"/>
<dbReference type="AlphaFoldDB" id="A0AAV3Z3H6"/>
<sequence length="162" mass="17782">MATTVRFLRACVTCARSRPLVYCLFDKRPDSRHNLLLVTSQNSAPSIINTDVLNRMYELLFAISRDLLGWKIQIVFCLKDLFVYKAENKIFNGDDGKDDYGDGISGAGDDDDNDNDNDDADADAAAAAGAAAVADAAAADDDDDNDDHYHDNGMMMIMMMII</sequence>
<dbReference type="Proteomes" id="UP000735302">
    <property type="component" value="Unassembled WGS sequence"/>
</dbReference>
<feature type="compositionally biased region" description="Acidic residues" evidence="1">
    <location>
        <begin position="108"/>
        <end position="122"/>
    </location>
</feature>
<comment type="caution">
    <text evidence="2">The sequence shown here is derived from an EMBL/GenBank/DDBJ whole genome shotgun (WGS) entry which is preliminary data.</text>
</comment>
<feature type="region of interest" description="Disordered" evidence="1">
    <location>
        <begin position="94"/>
        <end position="127"/>
    </location>
</feature>
<evidence type="ECO:0000256" key="1">
    <source>
        <dbReference type="SAM" id="MobiDB-lite"/>
    </source>
</evidence>
<organism evidence="2 3">
    <name type="scientific">Plakobranchus ocellatus</name>
    <dbReference type="NCBI Taxonomy" id="259542"/>
    <lineage>
        <taxon>Eukaryota</taxon>
        <taxon>Metazoa</taxon>
        <taxon>Spiralia</taxon>
        <taxon>Lophotrochozoa</taxon>
        <taxon>Mollusca</taxon>
        <taxon>Gastropoda</taxon>
        <taxon>Heterobranchia</taxon>
        <taxon>Euthyneura</taxon>
        <taxon>Panpulmonata</taxon>
        <taxon>Sacoglossa</taxon>
        <taxon>Placobranchoidea</taxon>
        <taxon>Plakobranchidae</taxon>
        <taxon>Plakobranchus</taxon>
    </lineage>
</organism>
<protein>
    <submittedName>
        <fullName evidence="2">Uncharacterized protein</fullName>
    </submittedName>
</protein>
<reference evidence="2 3" key="1">
    <citation type="journal article" date="2021" name="Elife">
        <title>Chloroplast acquisition without the gene transfer in kleptoplastic sea slugs, Plakobranchus ocellatus.</title>
        <authorList>
            <person name="Maeda T."/>
            <person name="Takahashi S."/>
            <person name="Yoshida T."/>
            <person name="Shimamura S."/>
            <person name="Takaki Y."/>
            <person name="Nagai Y."/>
            <person name="Toyoda A."/>
            <person name="Suzuki Y."/>
            <person name="Arimoto A."/>
            <person name="Ishii H."/>
            <person name="Satoh N."/>
            <person name="Nishiyama T."/>
            <person name="Hasebe M."/>
            <person name="Maruyama T."/>
            <person name="Minagawa J."/>
            <person name="Obokata J."/>
            <person name="Shigenobu S."/>
        </authorList>
    </citation>
    <scope>NUCLEOTIDE SEQUENCE [LARGE SCALE GENOMIC DNA]</scope>
</reference>